<comment type="caution">
    <text evidence="2">The sequence shown here is derived from an EMBL/GenBank/DDBJ whole genome shotgun (WGS) entry which is preliminary data.</text>
</comment>
<protein>
    <submittedName>
        <fullName evidence="2">Uncharacterized protein</fullName>
    </submittedName>
</protein>
<keyword evidence="1" id="KW-0732">Signal</keyword>
<evidence type="ECO:0000256" key="1">
    <source>
        <dbReference type="SAM" id="SignalP"/>
    </source>
</evidence>
<feature type="signal peptide" evidence="1">
    <location>
        <begin position="1"/>
        <end position="19"/>
    </location>
</feature>
<feature type="chain" id="PRO_5017376434" evidence="1">
    <location>
        <begin position="20"/>
        <end position="150"/>
    </location>
</feature>
<reference evidence="2 3" key="1">
    <citation type="journal article" date="2018" name="PLoS Pathog.">
        <title>Evolution of structural diversity of trichothecenes, a family of toxins produced by plant pathogenic and entomopathogenic fungi.</title>
        <authorList>
            <person name="Proctor R.H."/>
            <person name="McCormick S.P."/>
            <person name="Kim H.S."/>
            <person name="Cardoza R.E."/>
            <person name="Stanley A.M."/>
            <person name="Lindo L."/>
            <person name="Kelly A."/>
            <person name="Brown D.W."/>
            <person name="Lee T."/>
            <person name="Vaughan M.M."/>
            <person name="Alexander N.J."/>
            <person name="Busman M."/>
            <person name="Gutierrez S."/>
        </authorList>
    </citation>
    <scope>NUCLEOTIDE SEQUENCE [LARGE SCALE GENOMIC DNA]</scope>
    <source>
        <strain evidence="2 3">NRRL 13405</strain>
    </source>
</reference>
<proteinExistence type="predicted"/>
<sequence>MSFLMEPLMLFAIFGSGLGQPHQLKVLYIMNNNAGIETLRRRLTRIFRDWGFTDEQLDSVLNIMRLYPLDGEVRAAVTEAQRQDQSQDDIVTTDLVDELVTSEVIRSLCKNVFDAKELLRSQRMPIEISLSTNSRSVLWNRIRTHSNTAN</sequence>
<evidence type="ECO:0000313" key="3">
    <source>
        <dbReference type="Proteomes" id="UP000265631"/>
    </source>
</evidence>
<accession>A0A395MWJ4</accession>
<evidence type="ECO:0000313" key="2">
    <source>
        <dbReference type="EMBL" id="RFN52264.1"/>
    </source>
</evidence>
<keyword evidence="3" id="KW-1185">Reference proteome</keyword>
<dbReference type="AlphaFoldDB" id="A0A395MWJ4"/>
<organism evidence="2 3">
    <name type="scientific">Fusarium flagelliforme</name>
    <dbReference type="NCBI Taxonomy" id="2675880"/>
    <lineage>
        <taxon>Eukaryota</taxon>
        <taxon>Fungi</taxon>
        <taxon>Dikarya</taxon>
        <taxon>Ascomycota</taxon>
        <taxon>Pezizomycotina</taxon>
        <taxon>Sordariomycetes</taxon>
        <taxon>Hypocreomycetidae</taxon>
        <taxon>Hypocreales</taxon>
        <taxon>Nectriaceae</taxon>
        <taxon>Fusarium</taxon>
        <taxon>Fusarium incarnatum-equiseti species complex</taxon>
    </lineage>
</organism>
<dbReference type="EMBL" id="PXXK01000074">
    <property type="protein sequence ID" value="RFN52264.1"/>
    <property type="molecule type" value="Genomic_DNA"/>
</dbReference>
<dbReference type="Proteomes" id="UP000265631">
    <property type="component" value="Unassembled WGS sequence"/>
</dbReference>
<gene>
    <name evidence="2" type="ORF">FIE12Z_3475</name>
</gene>
<name>A0A395MWJ4_9HYPO</name>